<evidence type="ECO:0000256" key="1">
    <source>
        <dbReference type="SAM" id="MobiDB-lite"/>
    </source>
</evidence>
<evidence type="ECO:0000313" key="3">
    <source>
        <dbReference type="Proteomes" id="UP001145742"/>
    </source>
</evidence>
<protein>
    <submittedName>
        <fullName evidence="2">Uncharacterized protein</fullName>
    </submittedName>
</protein>
<dbReference type="Proteomes" id="UP001145742">
    <property type="component" value="Unassembled WGS sequence"/>
</dbReference>
<name>A0ABQ9DU73_9PASS</name>
<evidence type="ECO:0000313" key="2">
    <source>
        <dbReference type="EMBL" id="KAJ7427801.1"/>
    </source>
</evidence>
<feature type="region of interest" description="Disordered" evidence="1">
    <location>
        <begin position="186"/>
        <end position="205"/>
    </location>
</feature>
<proteinExistence type="predicted"/>
<gene>
    <name evidence="2" type="ORF">WISP_03818</name>
</gene>
<feature type="compositionally biased region" description="Basic residues" evidence="1">
    <location>
        <begin position="191"/>
        <end position="205"/>
    </location>
</feature>
<reference evidence="2" key="1">
    <citation type="submission" date="2019-10" db="EMBL/GenBank/DDBJ databases">
        <authorList>
            <person name="Soares A.E.R."/>
            <person name="Aleixo A."/>
            <person name="Schneider P."/>
            <person name="Miyaki C.Y."/>
            <person name="Schneider M.P."/>
            <person name="Mello C."/>
            <person name="Vasconcelos A.T.R."/>
        </authorList>
    </citation>
    <scope>NUCLEOTIDE SEQUENCE</scope>
    <source>
        <tissue evidence="2">Muscle</tissue>
    </source>
</reference>
<sequence>MLRDSQVEKNLAEKYLTVQVDSKLNRSQQYALPQGRLLLFMEVSTSVYAPTLQADPAEKEKFYYDLHHLTQRVPADDKITVLGKFNAKIGVTSIEAMLMRMQPRWAGHVSRMEDHHLPKIVLYGELVTDFHKRGAPKKRYKDSLKHYLSSGHIDCHEWSTLASSWDSWRHTIHNAVASFENTRRVSLNEKRQRRKNRASPISPRRRSTVPFLTGLAYPASAFLATSTLAASVGSALPKSSFTKPSHDDE</sequence>
<dbReference type="EMBL" id="WHWB01031820">
    <property type="protein sequence ID" value="KAJ7427801.1"/>
    <property type="molecule type" value="Genomic_DNA"/>
</dbReference>
<accession>A0ABQ9DU73</accession>
<comment type="caution">
    <text evidence="2">The sequence shown here is derived from an EMBL/GenBank/DDBJ whole genome shotgun (WGS) entry which is preliminary data.</text>
</comment>
<organism evidence="2 3">
    <name type="scientific">Willisornis vidua</name>
    <name type="common">Xingu scale-backed antbird</name>
    <dbReference type="NCBI Taxonomy" id="1566151"/>
    <lineage>
        <taxon>Eukaryota</taxon>
        <taxon>Metazoa</taxon>
        <taxon>Chordata</taxon>
        <taxon>Craniata</taxon>
        <taxon>Vertebrata</taxon>
        <taxon>Euteleostomi</taxon>
        <taxon>Archelosauria</taxon>
        <taxon>Archosauria</taxon>
        <taxon>Dinosauria</taxon>
        <taxon>Saurischia</taxon>
        <taxon>Theropoda</taxon>
        <taxon>Coelurosauria</taxon>
        <taxon>Aves</taxon>
        <taxon>Neognathae</taxon>
        <taxon>Neoaves</taxon>
        <taxon>Telluraves</taxon>
        <taxon>Australaves</taxon>
        <taxon>Passeriformes</taxon>
        <taxon>Thamnophilidae</taxon>
        <taxon>Willisornis</taxon>
    </lineage>
</organism>
<keyword evidence="3" id="KW-1185">Reference proteome</keyword>